<dbReference type="EMBL" id="CM008053">
    <property type="protein sequence ID" value="PVH34127.1"/>
    <property type="molecule type" value="Genomic_DNA"/>
</dbReference>
<dbReference type="Gramene" id="PVH34128">
    <property type="protein sequence ID" value="PVH34128"/>
    <property type="gene ID" value="PAHAL_8G152100"/>
</dbReference>
<dbReference type="EMBL" id="CM008053">
    <property type="protein sequence ID" value="PVH34129.1"/>
    <property type="molecule type" value="Genomic_DNA"/>
</dbReference>
<organism evidence="1">
    <name type="scientific">Panicum hallii</name>
    <dbReference type="NCBI Taxonomy" id="206008"/>
    <lineage>
        <taxon>Eukaryota</taxon>
        <taxon>Viridiplantae</taxon>
        <taxon>Streptophyta</taxon>
        <taxon>Embryophyta</taxon>
        <taxon>Tracheophyta</taxon>
        <taxon>Spermatophyta</taxon>
        <taxon>Magnoliopsida</taxon>
        <taxon>Liliopsida</taxon>
        <taxon>Poales</taxon>
        <taxon>Poaceae</taxon>
        <taxon>PACMAD clade</taxon>
        <taxon>Panicoideae</taxon>
        <taxon>Panicodae</taxon>
        <taxon>Paniceae</taxon>
        <taxon>Panicinae</taxon>
        <taxon>Panicum</taxon>
        <taxon>Panicum sect. Panicum</taxon>
    </lineage>
</organism>
<dbReference type="Proteomes" id="UP000243499">
    <property type="component" value="Chromosome 8"/>
</dbReference>
<reference evidence="1" key="1">
    <citation type="submission" date="2018-04" db="EMBL/GenBank/DDBJ databases">
        <title>WGS assembly of Panicum hallii.</title>
        <authorList>
            <person name="Lovell J."/>
            <person name="Jenkins J."/>
            <person name="Lowry D."/>
            <person name="Mamidi S."/>
            <person name="Sreedasyam A."/>
            <person name="Weng X."/>
            <person name="Barry K."/>
            <person name="Bonette J."/>
            <person name="Campitelli B."/>
            <person name="Daum C."/>
            <person name="Gordon S."/>
            <person name="Gould B."/>
            <person name="Lipzen A."/>
            <person name="Macqueen A."/>
            <person name="Palacio-Mejia J."/>
            <person name="Plott C."/>
            <person name="Shakirov E."/>
            <person name="Shu S."/>
            <person name="Yoshinaga Y."/>
            <person name="Zane M."/>
            <person name="Rokhsar D."/>
            <person name="Grimwood J."/>
            <person name="Schmutz J."/>
            <person name="Juenger T."/>
        </authorList>
    </citation>
    <scope>NUCLEOTIDE SEQUENCE [LARGE SCALE GENOMIC DNA]</scope>
    <source>
        <strain evidence="1">FIL2</strain>
    </source>
</reference>
<evidence type="ECO:0000313" key="1">
    <source>
        <dbReference type="EMBL" id="PVH34128.1"/>
    </source>
</evidence>
<gene>
    <name evidence="1" type="ORF">PAHAL_8G152100</name>
</gene>
<dbReference type="Gramene" id="PVH34129">
    <property type="protein sequence ID" value="PVH34129"/>
    <property type="gene ID" value="PAHAL_8G152100"/>
</dbReference>
<protein>
    <submittedName>
        <fullName evidence="1">Uncharacterized protein</fullName>
    </submittedName>
</protein>
<dbReference type="Gramene" id="PVH34127">
    <property type="protein sequence ID" value="PVH34127"/>
    <property type="gene ID" value="PAHAL_8G152100"/>
</dbReference>
<accession>A0A2T8I909</accession>
<sequence>MFSSCASSPHHPCSAVAPCLSIGRLGFPHPPTSRASLRLCATTRRALPSAAARAARLFRAVSRRCRFPCSLPRHAPLQRALRSSTTSRVCHTFAPCAHPLVPNTTKVFSARNQTAAAHLFRLRFPPPRCISTARKRERNPRALKIKSCKNNN</sequence>
<proteinExistence type="predicted"/>
<dbReference type="AlphaFoldDB" id="A0A2T8I909"/>
<dbReference type="EMBL" id="CM008053">
    <property type="protein sequence ID" value="PVH34128.1"/>
    <property type="molecule type" value="Genomic_DNA"/>
</dbReference>
<name>A0A2T8I909_9POAL</name>